<evidence type="ECO:0000313" key="6">
    <source>
        <dbReference type="Proteomes" id="UP001187471"/>
    </source>
</evidence>
<dbReference type="GO" id="GO:0003723">
    <property type="term" value="F:RNA binding"/>
    <property type="evidence" value="ECO:0007669"/>
    <property type="project" value="InterPro"/>
</dbReference>
<dbReference type="Pfam" id="PF01535">
    <property type="entry name" value="PPR"/>
    <property type="match status" value="4"/>
</dbReference>
<dbReference type="InterPro" id="IPR032867">
    <property type="entry name" value="DYW_dom"/>
</dbReference>
<dbReference type="Pfam" id="PF20431">
    <property type="entry name" value="E_motif"/>
    <property type="match status" value="1"/>
</dbReference>
<feature type="repeat" description="PPR" evidence="3">
    <location>
        <begin position="189"/>
        <end position="223"/>
    </location>
</feature>
<feature type="repeat" description="PPR" evidence="3">
    <location>
        <begin position="357"/>
        <end position="387"/>
    </location>
</feature>
<dbReference type="InterPro" id="IPR011990">
    <property type="entry name" value="TPR-like_helical_dom_sf"/>
</dbReference>
<feature type="repeat" description="PPR" evidence="3">
    <location>
        <begin position="119"/>
        <end position="153"/>
    </location>
</feature>
<feature type="domain" description="DYW" evidence="4">
    <location>
        <begin position="537"/>
        <end position="629"/>
    </location>
</feature>
<dbReference type="PROSITE" id="PS51375">
    <property type="entry name" value="PPR"/>
    <property type="match status" value="4"/>
</dbReference>
<protein>
    <recommendedName>
        <fullName evidence="4">DYW domain-containing protein</fullName>
    </recommendedName>
</protein>
<dbReference type="GO" id="GO:0008270">
    <property type="term" value="F:zinc ion binding"/>
    <property type="evidence" value="ECO:0007669"/>
    <property type="project" value="InterPro"/>
</dbReference>
<dbReference type="Pfam" id="PF13041">
    <property type="entry name" value="PPR_2"/>
    <property type="match status" value="2"/>
</dbReference>
<keyword evidence="2" id="KW-0677">Repeat</keyword>
<dbReference type="EMBL" id="JAVXUO010000671">
    <property type="protein sequence ID" value="KAK2990091.1"/>
    <property type="molecule type" value="Genomic_DNA"/>
</dbReference>
<dbReference type="AlphaFoldDB" id="A0AA88UPZ8"/>
<evidence type="ECO:0000313" key="5">
    <source>
        <dbReference type="EMBL" id="KAK2990091.1"/>
    </source>
</evidence>
<dbReference type="InterPro" id="IPR046960">
    <property type="entry name" value="PPR_At4g14850-like_plant"/>
</dbReference>
<dbReference type="Proteomes" id="UP001187471">
    <property type="component" value="Unassembled WGS sequence"/>
</dbReference>
<feature type="repeat" description="PPR" evidence="3">
    <location>
        <begin position="322"/>
        <end position="356"/>
    </location>
</feature>
<dbReference type="NCBIfam" id="TIGR00756">
    <property type="entry name" value="PPR"/>
    <property type="match status" value="3"/>
</dbReference>
<organism evidence="5 6">
    <name type="scientific">Escallonia rubra</name>
    <dbReference type="NCBI Taxonomy" id="112253"/>
    <lineage>
        <taxon>Eukaryota</taxon>
        <taxon>Viridiplantae</taxon>
        <taxon>Streptophyta</taxon>
        <taxon>Embryophyta</taxon>
        <taxon>Tracheophyta</taxon>
        <taxon>Spermatophyta</taxon>
        <taxon>Magnoliopsida</taxon>
        <taxon>eudicotyledons</taxon>
        <taxon>Gunneridae</taxon>
        <taxon>Pentapetalae</taxon>
        <taxon>asterids</taxon>
        <taxon>campanulids</taxon>
        <taxon>Escalloniales</taxon>
        <taxon>Escalloniaceae</taxon>
        <taxon>Escallonia</taxon>
    </lineage>
</organism>
<dbReference type="FunFam" id="1.25.40.10:FF:001370">
    <property type="entry name" value="Pentatricopeptide repeat-containing protein"/>
    <property type="match status" value="1"/>
</dbReference>
<name>A0AA88UPZ8_9ASTE</name>
<comment type="similarity">
    <text evidence="1">Belongs to the PPR family. PCMP-H subfamily.</text>
</comment>
<accession>A0AA88UPZ8</accession>
<dbReference type="InterPro" id="IPR002885">
    <property type="entry name" value="PPR_rpt"/>
</dbReference>
<dbReference type="Gene3D" id="1.25.40.10">
    <property type="entry name" value="Tetratricopeptide repeat domain"/>
    <property type="match status" value="3"/>
</dbReference>
<proteinExistence type="inferred from homology"/>
<sequence>MVQSLAVFTYEMVLTQYPLHGDRMIRTSVLHQTHLLVPKEDRLNSPESVSFRLREQECVSLIKQCKNMEEFKQTHCQILKWGMFWSSFCASNLLATCALADWGSMDYAYSILEEIDEPGSFQFNTMIRGHVQDMNPEEAILMYNQMLDMGTEPDGYTYPSLLKACARLPALEEGMQIHGHIFKLGIEEDVFVQNSLINMYGKCKEIRRAGAVFEQMDQKTISSWSALIAAHASMGMWYECLGLFGAMSSERCWRAEESILVTVLSACTHLGALDLGRCAHGSLLRNMSGLNVIVETSLVDMYVKCGSLEKGLCLFQRMANKNQLSYTVMISGLALHGQGQEAIRIFDEMLGEGFEPDDVVYIGVLSACSRAGLVEEGVQLFDRMRLEHKMEPRIQHYGCLVDLRGRAGMVDEAFEIIKNMPMKPNDVLWRSLLGACKVHQNVQLGEIAAKNLLQLNLDNSSDYIVLSNMYAQAQRWQDVARTRTEMVRRRLTQTPGFSFVEVKRKVYKFVSQDMLRPQCDSVYEMLYQMEWQLKFEGYSPDTSQVLLDVKEEEKRERLSRHSQKLAIAFALIHTSQGFPIRIVRNTRMCSDCHTCTKLISMIYERTISVRDRNQFHHFKDGTCSCRDYW</sequence>
<gene>
    <name evidence="5" type="ORF">RJ640_017762</name>
</gene>
<comment type="caution">
    <text evidence="5">The sequence shown here is derived from an EMBL/GenBank/DDBJ whole genome shotgun (WGS) entry which is preliminary data.</text>
</comment>
<dbReference type="Pfam" id="PF14432">
    <property type="entry name" value="DYW_deaminase"/>
    <property type="match status" value="1"/>
</dbReference>
<dbReference type="PANTHER" id="PTHR47926:SF400">
    <property type="entry name" value="PENTACOTRIPEPTIDE-REPEAT REGION OF PRORP DOMAIN-CONTAINING PROTEIN"/>
    <property type="match status" value="1"/>
</dbReference>
<evidence type="ECO:0000256" key="2">
    <source>
        <dbReference type="ARBA" id="ARBA00022737"/>
    </source>
</evidence>
<dbReference type="InterPro" id="IPR046848">
    <property type="entry name" value="E_motif"/>
</dbReference>
<reference evidence="5" key="1">
    <citation type="submission" date="2022-12" db="EMBL/GenBank/DDBJ databases">
        <title>Draft genome assemblies for two species of Escallonia (Escalloniales).</title>
        <authorList>
            <person name="Chanderbali A."/>
            <person name="Dervinis C."/>
            <person name="Anghel I."/>
            <person name="Soltis D."/>
            <person name="Soltis P."/>
            <person name="Zapata F."/>
        </authorList>
    </citation>
    <scope>NUCLEOTIDE SEQUENCE</scope>
    <source>
        <strain evidence="5">UCBG92.1500</strain>
        <tissue evidence="5">Leaf</tissue>
    </source>
</reference>
<evidence type="ECO:0000259" key="4">
    <source>
        <dbReference type="Pfam" id="PF14432"/>
    </source>
</evidence>
<evidence type="ECO:0000256" key="1">
    <source>
        <dbReference type="ARBA" id="ARBA00006643"/>
    </source>
</evidence>
<dbReference type="FunFam" id="1.25.40.10:FF:000184">
    <property type="entry name" value="Pentatricopeptide repeat-containing protein, chloroplastic"/>
    <property type="match status" value="1"/>
</dbReference>
<keyword evidence="6" id="KW-1185">Reference proteome</keyword>
<evidence type="ECO:0000256" key="3">
    <source>
        <dbReference type="PROSITE-ProRule" id="PRU00708"/>
    </source>
</evidence>
<dbReference type="GO" id="GO:0009451">
    <property type="term" value="P:RNA modification"/>
    <property type="evidence" value="ECO:0007669"/>
    <property type="project" value="InterPro"/>
</dbReference>
<dbReference type="PANTHER" id="PTHR47926">
    <property type="entry name" value="PENTATRICOPEPTIDE REPEAT-CONTAINING PROTEIN"/>
    <property type="match status" value="1"/>
</dbReference>